<reference evidence="4" key="1">
    <citation type="submission" date="2017-06" db="EMBL/GenBank/DDBJ databases">
        <authorList>
            <person name="Varghese N."/>
            <person name="Submissions S."/>
        </authorList>
    </citation>
    <scope>NUCLEOTIDE SEQUENCE [LARGE SCALE GENOMIC DNA]</scope>
    <source>
        <strain evidence="4">CIP 108523</strain>
    </source>
</reference>
<feature type="region of interest" description="Disordered" evidence="1">
    <location>
        <begin position="21"/>
        <end position="42"/>
    </location>
</feature>
<gene>
    <name evidence="3" type="ORF">SAMN05216255_1035</name>
</gene>
<keyword evidence="4" id="KW-1185">Reference proteome</keyword>
<keyword evidence="2" id="KW-0732">Signal</keyword>
<sequence length="42" mass="4291">MNNFAAIASLIAASAFAAPANADNQRTQSAQQAQKPVISSSK</sequence>
<dbReference type="EMBL" id="FZOG01000001">
    <property type="protein sequence ID" value="SNR92603.1"/>
    <property type="molecule type" value="Genomic_DNA"/>
</dbReference>
<evidence type="ECO:0000256" key="1">
    <source>
        <dbReference type="SAM" id="MobiDB-lite"/>
    </source>
</evidence>
<evidence type="ECO:0000313" key="3">
    <source>
        <dbReference type="EMBL" id="SNR92603.1"/>
    </source>
</evidence>
<proteinExistence type="predicted"/>
<feature type="chain" id="PRO_5011287494" evidence="2">
    <location>
        <begin position="18"/>
        <end position="42"/>
    </location>
</feature>
<evidence type="ECO:0000313" key="4">
    <source>
        <dbReference type="Proteomes" id="UP000242915"/>
    </source>
</evidence>
<accession>A0A239ACJ6</accession>
<evidence type="ECO:0000256" key="2">
    <source>
        <dbReference type="SAM" id="SignalP"/>
    </source>
</evidence>
<name>A0A239ACJ6_9PSED</name>
<feature type="signal peptide" evidence="2">
    <location>
        <begin position="1"/>
        <end position="17"/>
    </location>
</feature>
<protein>
    <submittedName>
        <fullName evidence="3">Uncharacterized protein</fullName>
    </submittedName>
</protein>
<dbReference type="RefSeq" id="WP_274377954.1">
    <property type="nucleotide sequence ID" value="NZ_FZOG01000001.1"/>
</dbReference>
<feature type="compositionally biased region" description="Polar residues" evidence="1">
    <location>
        <begin position="23"/>
        <end position="42"/>
    </location>
</feature>
<dbReference type="AlphaFoldDB" id="A0A239ACJ6"/>
<dbReference type="Proteomes" id="UP000242915">
    <property type="component" value="Unassembled WGS sequence"/>
</dbReference>
<organism evidence="3 4">
    <name type="scientific">Pseudomonas segetis</name>
    <dbReference type="NCBI Taxonomy" id="298908"/>
    <lineage>
        <taxon>Bacteria</taxon>
        <taxon>Pseudomonadati</taxon>
        <taxon>Pseudomonadota</taxon>
        <taxon>Gammaproteobacteria</taxon>
        <taxon>Pseudomonadales</taxon>
        <taxon>Pseudomonadaceae</taxon>
        <taxon>Pseudomonas</taxon>
    </lineage>
</organism>